<reference evidence="3" key="1">
    <citation type="submission" date="2013-01" db="EMBL/GenBank/DDBJ databases">
        <title>Draft Genome Sequence of a Mulberry Tree, Morus notabilis C.K. Schneid.</title>
        <authorList>
            <person name="He N."/>
            <person name="Zhao S."/>
        </authorList>
    </citation>
    <scope>NUCLEOTIDE SEQUENCE</scope>
</reference>
<feature type="compositionally biased region" description="Polar residues" evidence="1">
    <location>
        <begin position="51"/>
        <end position="67"/>
    </location>
</feature>
<gene>
    <name evidence="2" type="ORF">L484_006051</name>
</gene>
<sequence>MTRKQIVEKLHVPARPLLGDGAKIDQRRQHGLVRHKINNSTVSSSSASSSRLLPTFSTKNQVPASTRSVQCRHRYGYAAPRAVEVLIKRALTPPKRRFTLRWWSFRPTLSRLSNMSTA</sequence>
<dbReference type="AlphaFoldDB" id="W9QQN6"/>
<dbReference type="EMBL" id="KE343665">
    <property type="protein sequence ID" value="EXB37903.1"/>
    <property type="molecule type" value="Genomic_DNA"/>
</dbReference>
<proteinExistence type="predicted"/>
<name>W9QQN6_9ROSA</name>
<feature type="region of interest" description="Disordered" evidence="1">
    <location>
        <begin position="39"/>
        <end position="67"/>
    </location>
</feature>
<feature type="compositionally biased region" description="Low complexity" evidence="1">
    <location>
        <begin position="40"/>
        <end position="50"/>
    </location>
</feature>
<dbReference type="KEGG" id="mnt:21389498"/>
<organism evidence="2 3">
    <name type="scientific">Morus notabilis</name>
    <dbReference type="NCBI Taxonomy" id="981085"/>
    <lineage>
        <taxon>Eukaryota</taxon>
        <taxon>Viridiplantae</taxon>
        <taxon>Streptophyta</taxon>
        <taxon>Embryophyta</taxon>
        <taxon>Tracheophyta</taxon>
        <taxon>Spermatophyta</taxon>
        <taxon>Magnoliopsida</taxon>
        <taxon>eudicotyledons</taxon>
        <taxon>Gunneridae</taxon>
        <taxon>Pentapetalae</taxon>
        <taxon>rosids</taxon>
        <taxon>fabids</taxon>
        <taxon>Rosales</taxon>
        <taxon>Moraceae</taxon>
        <taxon>Moreae</taxon>
        <taxon>Morus</taxon>
    </lineage>
</organism>
<evidence type="ECO:0000313" key="2">
    <source>
        <dbReference type="EMBL" id="EXB37903.1"/>
    </source>
</evidence>
<protein>
    <submittedName>
        <fullName evidence="2">Uncharacterized protein</fullName>
    </submittedName>
</protein>
<accession>W9QQN6</accession>
<keyword evidence="3" id="KW-1185">Reference proteome</keyword>
<evidence type="ECO:0000256" key="1">
    <source>
        <dbReference type="SAM" id="MobiDB-lite"/>
    </source>
</evidence>
<dbReference type="OrthoDB" id="3817375at2759"/>
<dbReference type="Proteomes" id="UP000030645">
    <property type="component" value="Unassembled WGS sequence"/>
</dbReference>
<evidence type="ECO:0000313" key="3">
    <source>
        <dbReference type="Proteomes" id="UP000030645"/>
    </source>
</evidence>